<evidence type="ECO:0000313" key="3">
    <source>
        <dbReference type="Proteomes" id="UP000284189"/>
    </source>
</evidence>
<organism evidence="1 3">
    <name type="scientific">Flagellimonas aequoris</name>
    <dbReference type="NCBI Taxonomy" id="2306997"/>
    <lineage>
        <taxon>Bacteria</taxon>
        <taxon>Pseudomonadati</taxon>
        <taxon>Bacteroidota</taxon>
        <taxon>Flavobacteriia</taxon>
        <taxon>Flavobacteriales</taxon>
        <taxon>Flavobacteriaceae</taxon>
        <taxon>Flagellimonas</taxon>
    </lineage>
</organism>
<reference evidence="2 4" key="2">
    <citation type="submission" date="2019-07" db="EMBL/GenBank/DDBJ databases">
        <title>Draft genome of two Muricauda strains isolated from deep sea.</title>
        <authorList>
            <person name="Sun C."/>
        </authorList>
    </citation>
    <scope>NUCLEOTIDE SEQUENCE [LARGE SCALE GENOMIC DNA]</scope>
    <source>
        <strain evidence="2 4">NH166</strain>
    </source>
</reference>
<dbReference type="Proteomes" id="UP000284189">
    <property type="component" value="Unassembled WGS sequence"/>
</dbReference>
<accession>A0A418NAD1</accession>
<evidence type="ECO:0000313" key="4">
    <source>
        <dbReference type="Proteomes" id="UP000321528"/>
    </source>
</evidence>
<proteinExistence type="predicted"/>
<dbReference type="RefSeq" id="WP_119639631.1">
    <property type="nucleotide sequence ID" value="NZ_QXFJ01000015.1"/>
</dbReference>
<reference evidence="1 3" key="1">
    <citation type="submission" date="2018-08" db="EMBL/GenBank/DDBJ databases">
        <title>Proposal of Muricauda 72 sp.nov. and Muricauda NH166 sp.nov., isolated from seawater.</title>
        <authorList>
            <person name="Cheng H."/>
            <person name="Wu Y.-H."/>
            <person name="Guo L.-L."/>
            <person name="Xu X.-W."/>
        </authorList>
    </citation>
    <scope>NUCLEOTIDE SEQUENCE [LARGE SCALE GENOMIC DNA]</scope>
    <source>
        <strain evidence="1 3">NH166</strain>
    </source>
</reference>
<comment type="caution">
    <text evidence="1">The sequence shown here is derived from an EMBL/GenBank/DDBJ whole genome shotgun (WGS) entry which is preliminary data.</text>
</comment>
<gene>
    <name evidence="1" type="ORF">D2U88_06980</name>
    <name evidence="2" type="ORF">FQ019_06925</name>
</gene>
<dbReference type="EMBL" id="VNWL01000014">
    <property type="protein sequence ID" value="TXK03960.1"/>
    <property type="molecule type" value="Genomic_DNA"/>
</dbReference>
<dbReference type="AlphaFoldDB" id="A0A418NAD1"/>
<name>A0A418NAD1_9FLAO</name>
<evidence type="ECO:0000313" key="1">
    <source>
        <dbReference type="EMBL" id="RIV72189.1"/>
    </source>
</evidence>
<protein>
    <recommendedName>
        <fullName evidence="5">Carboxypeptidase regulatory-like domain-containing protein</fullName>
    </recommendedName>
</protein>
<dbReference type="OrthoDB" id="679547at2"/>
<evidence type="ECO:0008006" key="5">
    <source>
        <dbReference type="Google" id="ProtNLM"/>
    </source>
</evidence>
<dbReference type="EMBL" id="QXFJ01000015">
    <property type="protein sequence ID" value="RIV72189.1"/>
    <property type="molecule type" value="Genomic_DNA"/>
</dbReference>
<keyword evidence="4" id="KW-1185">Reference proteome</keyword>
<evidence type="ECO:0000313" key="2">
    <source>
        <dbReference type="EMBL" id="TXK03960.1"/>
    </source>
</evidence>
<sequence length="593" mass="67580">MKKQLILFLALIGATVVVRPQYVIKDVGELMDLKKLAQEKVYVHHTGPLVFAGEYLHYAFYCFNAQTNRSTNISIMGYVALVDEEGKYILEQKIRLDKGLSQGDFFINTDVPSGNYKLLGYTQWMKNNGVKQVFKGDIVVINPYQADQSKLLGDNSQGEATGVSNMEMEKPSDSSMIQLHFDKKHYGTRDKIHFALKNYKGQLGNGNYTLRVQKKATIPTSLAMNAMEFGTAYFNVDKQIDKEVGDSLFLPEQRGELFYGKARERDSGKPVVDVSLAMSIPGDEFILKSTVTDNNGSFYTYVREEYKEPRVIVQFMEDSPGLGLELDTVPKLDVSGVTFNHFRLKPEYASAIKERSIYNQIENQFFSVKPDSVLLGDPIDPFDGAIPEVISLDDYTRFPTLQETLVEILGYAGYRNNGKGADYIHINQDVEGYQKEYDQYPAIVLIDGVFIPNHERIKAFDARLIKSISLIRDKFRLSGKDYQGMMEVTTFDGNFYETYTPEFGINVPVEKPLPKKNYYRQNYDGVDAQYQKIPDYRSLLFWEPHAQLTGDTLEFEFYTSDLTGEFEVVLDGFTTYGKPITVYKTITVRDESQ</sequence>
<dbReference type="Proteomes" id="UP000321528">
    <property type="component" value="Unassembled WGS sequence"/>
</dbReference>